<dbReference type="EMBL" id="FZNS01000003">
    <property type="protein sequence ID" value="SNR53017.1"/>
    <property type="molecule type" value="Genomic_DNA"/>
</dbReference>
<reference evidence="2" key="1">
    <citation type="submission" date="2017-06" db="EMBL/GenBank/DDBJ databases">
        <authorList>
            <person name="Varghese N."/>
            <person name="Submissions S."/>
        </authorList>
    </citation>
    <scope>NUCLEOTIDE SEQUENCE [LARGE SCALE GENOMIC DNA]</scope>
    <source>
        <strain evidence="2">DSM 28041</strain>
    </source>
</reference>
<gene>
    <name evidence="1" type="ORF">SAMN06269173_103412</name>
</gene>
<dbReference type="Proteomes" id="UP000198310">
    <property type="component" value="Unassembled WGS sequence"/>
</dbReference>
<evidence type="ECO:0000313" key="1">
    <source>
        <dbReference type="EMBL" id="SNR53017.1"/>
    </source>
</evidence>
<sequence length="107" mass="11503">MQPAPAPTRAGAVAGHYVTPMPQILPVTTLPRLAVEQTPLDAAEADRLARLGQLIEEAAPLPDVRSLAPAIRELFPTPAYQVGCGGAHIWLHRTDDPSRLAIILEDR</sequence>
<proteinExistence type="predicted"/>
<organism evidence="1 2">
    <name type="scientific">Hymenobacter mucosus</name>
    <dbReference type="NCBI Taxonomy" id="1411120"/>
    <lineage>
        <taxon>Bacteria</taxon>
        <taxon>Pseudomonadati</taxon>
        <taxon>Bacteroidota</taxon>
        <taxon>Cytophagia</taxon>
        <taxon>Cytophagales</taxon>
        <taxon>Hymenobacteraceae</taxon>
        <taxon>Hymenobacter</taxon>
    </lineage>
</organism>
<accession>A0A238X2A6</accession>
<keyword evidence="2" id="KW-1185">Reference proteome</keyword>
<name>A0A238X2A6_9BACT</name>
<evidence type="ECO:0000313" key="2">
    <source>
        <dbReference type="Proteomes" id="UP000198310"/>
    </source>
</evidence>
<protein>
    <submittedName>
        <fullName evidence="1">Uncharacterized protein</fullName>
    </submittedName>
</protein>
<dbReference type="AlphaFoldDB" id="A0A238X2A6"/>